<dbReference type="SUPFAM" id="SSF52540">
    <property type="entry name" value="P-loop containing nucleoside triphosphate hydrolases"/>
    <property type="match status" value="1"/>
</dbReference>
<dbReference type="GO" id="GO:0005524">
    <property type="term" value="F:ATP binding"/>
    <property type="evidence" value="ECO:0007669"/>
    <property type="project" value="InterPro"/>
</dbReference>
<evidence type="ECO:0000313" key="4">
    <source>
        <dbReference type="EMBL" id="CAB4928573.1"/>
    </source>
</evidence>
<dbReference type="GO" id="GO:0016887">
    <property type="term" value="F:ATP hydrolysis activity"/>
    <property type="evidence" value="ECO:0007669"/>
    <property type="project" value="InterPro"/>
</dbReference>
<dbReference type="AlphaFoldDB" id="A0A6J7IBT3"/>
<dbReference type="PANTHER" id="PTHR10803:SF26">
    <property type="entry name" value="ANION TRANSPORTER ATPASE-RELATED"/>
    <property type="match status" value="1"/>
</dbReference>
<dbReference type="Gene3D" id="3.40.50.300">
    <property type="entry name" value="P-loop containing nucleotide triphosphate hydrolases"/>
    <property type="match status" value="1"/>
</dbReference>
<evidence type="ECO:0000313" key="5">
    <source>
        <dbReference type="EMBL" id="CAB4983703.1"/>
    </source>
</evidence>
<dbReference type="EMBL" id="CAFABA010000137">
    <property type="protein sequence ID" value="CAB4835633.1"/>
    <property type="molecule type" value="Genomic_DNA"/>
</dbReference>
<protein>
    <submittedName>
        <fullName evidence="4">Unannotated protein</fullName>
    </submittedName>
</protein>
<organism evidence="4">
    <name type="scientific">freshwater metagenome</name>
    <dbReference type="NCBI Taxonomy" id="449393"/>
    <lineage>
        <taxon>unclassified sequences</taxon>
        <taxon>metagenomes</taxon>
        <taxon>ecological metagenomes</taxon>
    </lineage>
</organism>
<proteinExistence type="predicted"/>
<feature type="domain" description="ArsA/GET3 Anion-transporting ATPase-like" evidence="1">
    <location>
        <begin position="16"/>
        <end position="286"/>
    </location>
</feature>
<dbReference type="InterPro" id="IPR027417">
    <property type="entry name" value="P-loop_NTPase"/>
</dbReference>
<accession>A0A6J7IBT3</accession>
<sequence length="355" mass="37643">MADRRDSFAGTIGPARIVVCVGTGGVGKTTAAAAIALAAAREGRRAVVVTIDPARRLAQALGLESLGNEAREVDGAGRNGGSLHAAMLDPRATFDAMVTRCALDEAQRDRILANHFYQTIAGNLAGTHEYMAMEKLHELADTGAYDLIVVDTPPSRDALAFLDAPRMFARLLDNWLYKLLVTPSRGFARTAAAGAHTVARQLTRVVGAAVIEDTIAFFRALDGIEEGFRLRAADVYRMLQSDEAAFVLVVSPRPDTLEEASRFASILGDADMAVRAVVVNRVTPSFGSAAVPQGRSGAARALADFRALAEREAAEIAGFVATVPRSTVVQVPMLPHDIHDLDGLLTIAGLLFAPT</sequence>
<dbReference type="PANTHER" id="PTHR10803">
    <property type="entry name" value="ARSENICAL PUMP-DRIVING ATPASE ARSENITE-TRANSLOCATING ATPASE"/>
    <property type="match status" value="1"/>
</dbReference>
<reference evidence="4" key="1">
    <citation type="submission" date="2020-05" db="EMBL/GenBank/DDBJ databases">
        <authorList>
            <person name="Chiriac C."/>
            <person name="Salcher M."/>
            <person name="Ghai R."/>
            <person name="Kavagutti S V."/>
        </authorList>
    </citation>
    <scope>NUCLEOTIDE SEQUENCE</scope>
</reference>
<dbReference type="InterPro" id="IPR016300">
    <property type="entry name" value="ATPase_ArsA/GET3"/>
</dbReference>
<evidence type="ECO:0000313" key="2">
    <source>
        <dbReference type="EMBL" id="CAB4735178.1"/>
    </source>
</evidence>
<dbReference type="Pfam" id="PF02374">
    <property type="entry name" value="ArsA_ATPase"/>
    <property type="match status" value="1"/>
</dbReference>
<evidence type="ECO:0000259" key="1">
    <source>
        <dbReference type="Pfam" id="PF02374"/>
    </source>
</evidence>
<gene>
    <name evidence="2" type="ORF">UFOPK2754_00765</name>
    <name evidence="3" type="ORF">UFOPK3139_02557</name>
    <name evidence="4" type="ORF">UFOPK3543_02519</name>
    <name evidence="5" type="ORF">UFOPK3967_00523</name>
</gene>
<evidence type="ECO:0000313" key="3">
    <source>
        <dbReference type="EMBL" id="CAB4835633.1"/>
    </source>
</evidence>
<name>A0A6J7IBT3_9ZZZZ</name>
<dbReference type="EMBL" id="CAEZYR010000019">
    <property type="protein sequence ID" value="CAB4735178.1"/>
    <property type="molecule type" value="Genomic_DNA"/>
</dbReference>
<dbReference type="InterPro" id="IPR025723">
    <property type="entry name" value="ArsA/GET3_ATPase-like"/>
</dbReference>
<dbReference type="EMBL" id="CAFBOS010000020">
    <property type="protein sequence ID" value="CAB4983703.1"/>
    <property type="molecule type" value="Genomic_DNA"/>
</dbReference>
<dbReference type="EMBL" id="CAFBMH010000128">
    <property type="protein sequence ID" value="CAB4928573.1"/>
    <property type="molecule type" value="Genomic_DNA"/>
</dbReference>